<comment type="subunit">
    <text evidence="5">Part of the 50S ribosomal subunit.</text>
</comment>
<evidence type="ECO:0000256" key="2">
    <source>
        <dbReference type="ARBA" id="ARBA00022980"/>
    </source>
</evidence>
<evidence type="ECO:0000313" key="8">
    <source>
        <dbReference type="EMBL" id="PIS05413.1"/>
    </source>
</evidence>
<keyword evidence="5" id="KW-0694">RNA-binding</keyword>
<dbReference type="InterPro" id="IPR041988">
    <property type="entry name" value="Ribosomal_uL24_KOW"/>
</dbReference>
<comment type="function">
    <text evidence="5">One of the proteins that surrounds the polypeptide exit tunnel on the outside of the subunit.</text>
</comment>
<keyword evidence="5" id="KW-0699">rRNA-binding</keyword>
<dbReference type="GO" id="GO:1990904">
    <property type="term" value="C:ribonucleoprotein complex"/>
    <property type="evidence" value="ECO:0007669"/>
    <property type="project" value="UniProtKB-KW"/>
</dbReference>
<dbReference type="GO" id="GO:0019843">
    <property type="term" value="F:rRNA binding"/>
    <property type="evidence" value="ECO:0007669"/>
    <property type="project" value="UniProtKB-UniRule"/>
</dbReference>
<evidence type="ECO:0000313" key="9">
    <source>
        <dbReference type="Proteomes" id="UP000230935"/>
    </source>
</evidence>
<comment type="similarity">
    <text evidence="1 5 6">Belongs to the universal ribosomal protein uL24 family.</text>
</comment>
<dbReference type="InterPro" id="IPR014722">
    <property type="entry name" value="Rib_uL2_dom2"/>
</dbReference>
<dbReference type="GO" id="GO:0006412">
    <property type="term" value="P:translation"/>
    <property type="evidence" value="ECO:0007669"/>
    <property type="project" value="UniProtKB-UniRule"/>
</dbReference>
<evidence type="ECO:0000256" key="6">
    <source>
        <dbReference type="RuleBase" id="RU003477"/>
    </source>
</evidence>
<reference evidence="9" key="1">
    <citation type="submission" date="2017-09" db="EMBL/GenBank/DDBJ databases">
        <title>Depth-based differentiation of microbial function through sediment-hosted aquifers and enrichment of novel symbionts in the deep terrestrial subsurface.</title>
        <authorList>
            <person name="Probst A.J."/>
            <person name="Ladd B."/>
            <person name="Jarett J.K."/>
            <person name="Geller-Mcgrath D.E."/>
            <person name="Sieber C.M.K."/>
            <person name="Emerson J.B."/>
            <person name="Anantharaman K."/>
            <person name="Thomas B.C."/>
            <person name="Malmstrom R."/>
            <person name="Stieglmeier M."/>
            <person name="Klingl A."/>
            <person name="Woyke T."/>
            <person name="Ryan C.M."/>
            <person name="Banfield J.F."/>
        </authorList>
    </citation>
    <scope>NUCLEOTIDE SEQUENCE [LARGE SCALE GENOMIC DNA]</scope>
</reference>
<dbReference type="InterPro" id="IPR003256">
    <property type="entry name" value="Ribosomal_uL24"/>
</dbReference>
<evidence type="ECO:0000259" key="7">
    <source>
        <dbReference type="SMART" id="SM00739"/>
    </source>
</evidence>
<sequence length="103" mass="11343">MKIKKGDKVKVLAGKDKGKTGKVLQVLPKYNKASVEGVNIAVKHLRSQKRGEAGQKIEYPAPIHISSLALISPVSGKTVRVGYKKLENGKMVRRDTKTNETFE</sequence>
<dbReference type="HAMAP" id="MF_01326_B">
    <property type="entry name" value="Ribosomal_uL24_B"/>
    <property type="match status" value="1"/>
</dbReference>
<dbReference type="Proteomes" id="UP000230935">
    <property type="component" value="Unassembled WGS sequence"/>
</dbReference>
<dbReference type="Pfam" id="PF00467">
    <property type="entry name" value="KOW"/>
    <property type="match status" value="1"/>
</dbReference>
<dbReference type="CDD" id="cd06089">
    <property type="entry name" value="KOW_RPL26"/>
    <property type="match status" value="1"/>
</dbReference>
<dbReference type="AlphaFoldDB" id="A0A2H0W225"/>
<evidence type="ECO:0000256" key="3">
    <source>
        <dbReference type="ARBA" id="ARBA00023274"/>
    </source>
</evidence>
<dbReference type="GO" id="GO:0005840">
    <property type="term" value="C:ribosome"/>
    <property type="evidence" value="ECO:0007669"/>
    <property type="project" value="UniProtKB-KW"/>
</dbReference>
<dbReference type="InterPro" id="IPR005824">
    <property type="entry name" value="KOW"/>
</dbReference>
<dbReference type="GO" id="GO:0003735">
    <property type="term" value="F:structural constituent of ribosome"/>
    <property type="evidence" value="ECO:0007669"/>
    <property type="project" value="InterPro"/>
</dbReference>
<dbReference type="InterPro" id="IPR005825">
    <property type="entry name" value="Ribosomal_uL24_CS"/>
</dbReference>
<dbReference type="PROSITE" id="PS01108">
    <property type="entry name" value="RIBOSOMAL_L24"/>
    <property type="match status" value="1"/>
</dbReference>
<dbReference type="Pfam" id="PF17136">
    <property type="entry name" value="ribosomal_L24"/>
    <property type="match status" value="1"/>
</dbReference>
<gene>
    <name evidence="5" type="primary">rplX</name>
    <name evidence="8" type="ORF">COT81_01380</name>
</gene>
<comment type="function">
    <text evidence="5">One of two assembly initiator proteins, it binds directly to the 5'-end of the 23S rRNA, where it nucleates assembly of the 50S subunit.</text>
</comment>
<keyword evidence="2 5" id="KW-0689">Ribosomal protein</keyword>
<feature type="domain" description="KOW" evidence="7">
    <location>
        <begin position="2"/>
        <end position="29"/>
    </location>
</feature>
<keyword evidence="3 5" id="KW-0687">Ribonucleoprotein</keyword>
<dbReference type="Gene3D" id="2.30.30.30">
    <property type="match status" value="1"/>
</dbReference>
<organism evidence="8 9">
    <name type="scientific">Candidatus Buchananbacteria bacterium CG10_big_fil_rev_8_21_14_0_10_42_9</name>
    <dbReference type="NCBI Taxonomy" id="1974526"/>
    <lineage>
        <taxon>Bacteria</taxon>
        <taxon>Candidatus Buchananiibacteriota</taxon>
    </lineage>
</organism>
<accession>A0A2H0W225</accession>
<dbReference type="PANTHER" id="PTHR12903">
    <property type="entry name" value="MITOCHONDRIAL RIBOSOMAL PROTEIN L24"/>
    <property type="match status" value="1"/>
</dbReference>
<evidence type="ECO:0000256" key="4">
    <source>
        <dbReference type="ARBA" id="ARBA00035206"/>
    </source>
</evidence>
<dbReference type="SMART" id="SM00739">
    <property type="entry name" value="KOW"/>
    <property type="match status" value="1"/>
</dbReference>
<proteinExistence type="inferred from homology"/>
<evidence type="ECO:0000256" key="1">
    <source>
        <dbReference type="ARBA" id="ARBA00010618"/>
    </source>
</evidence>
<dbReference type="InterPro" id="IPR008991">
    <property type="entry name" value="Translation_prot_SH3-like_sf"/>
</dbReference>
<protein>
    <recommendedName>
        <fullName evidence="4 5">Large ribosomal subunit protein uL24</fullName>
    </recommendedName>
</protein>
<comment type="caution">
    <text evidence="8">The sequence shown here is derived from an EMBL/GenBank/DDBJ whole genome shotgun (WGS) entry which is preliminary data.</text>
</comment>
<evidence type="ECO:0000256" key="5">
    <source>
        <dbReference type="HAMAP-Rule" id="MF_01326"/>
    </source>
</evidence>
<dbReference type="EMBL" id="PEZZ01000007">
    <property type="protein sequence ID" value="PIS05413.1"/>
    <property type="molecule type" value="Genomic_DNA"/>
</dbReference>
<name>A0A2H0W225_9BACT</name>
<dbReference type="InterPro" id="IPR057264">
    <property type="entry name" value="Ribosomal_uL24_C"/>
</dbReference>
<dbReference type="NCBIfam" id="TIGR01079">
    <property type="entry name" value="rplX_bact"/>
    <property type="match status" value="1"/>
</dbReference>
<dbReference type="SUPFAM" id="SSF50104">
    <property type="entry name" value="Translation proteins SH3-like domain"/>
    <property type="match status" value="1"/>
</dbReference>